<dbReference type="SMART" id="SM00173">
    <property type="entry name" value="RAS"/>
    <property type="match status" value="1"/>
</dbReference>
<dbReference type="Pfam" id="PF00071">
    <property type="entry name" value="Ras"/>
    <property type="match status" value="1"/>
</dbReference>
<dbReference type="VEuPathDB" id="AmoebaDB:EIN_118210"/>
<dbReference type="SMART" id="SM00174">
    <property type="entry name" value="RHO"/>
    <property type="match status" value="1"/>
</dbReference>
<gene>
    <name evidence="2" type="ORF">EIN_118210</name>
</gene>
<reference evidence="2 3" key="1">
    <citation type="submission" date="2012-10" db="EMBL/GenBank/DDBJ databases">
        <authorList>
            <person name="Zafar N."/>
            <person name="Inman J."/>
            <person name="Hall N."/>
            <person name="Lorenzi H."/>
            <person name="Caler E."/>
        </authorList>
    </citation>
    <scope>NUCLEOTIDE SEQUENCE [LARGE SCALE GENOMIC DNA]</scope>
    <source>
        <strain evidence="2 3">IP1</strain>
    </source>
</reference>
<dbReference type="PRINTS" id="PR00449">
    <property type="entry name" value="RASTRNSFRMNG"/>
</dbReference>
<dbReference type="AlphaFoldDB" id="L7FN01"/>
<dbReference type="SMART" id="SM00175">
    <property type="entry name" value="RAB"/>
    <property type="match status" value="1"/>
</dbReference>
<dbReference type="PROSITE" id="PS51419">
    <property type="entry name" value="RAB"/>
    <property type="match status" value="1"/>
</dbReference>
<dbReference type="OMA" id="ISHWIED"/>
<protein>
    <submittedName>
        <fullName evidence="2">Uncharacterized protein</fullName>
    </submittedName>
</protein>
<dbReference type="GO" id="GO:0003924">
    <property type="term" value="F:GTPase activity"/>
    <property type="evidence" value="ECO:0007669"/>
    <property type="project" value="InterPro"/>
</dbReference>
<evidence type="ECO:0000313" key="2">
    <source>
        <dbReference type="EMBL" id="ELP92247.1"/>
    </source>
</evidence>
<dbReference type="GeneID" id="14891246"/>
<accession>L7FN01</accession>
<dbReference type="SUPFAM" id="SSF52540">
    <property type="entry name" value="P-loop containing nucleoside triphosphate hydrolases"/>
    <property type="match status" value="1"/>
</dbReference>
<evidence type="ECO:0000313" key="3">
    <source>
        <dbReference type="Proteomes" id="UP000014680"/>
    </source>
</evidence>
<organism evidence="2 3">
    <name type="scientific">Entamoeba invadens IP1</name>
    <dbReference type="NCBI Taxonomy" id="370355"/>
    <lineage>
        <taxon>Eukaryota</taxon>
        <taxon>Amoebozoa</taxon>
        <taxon>Evosea</taxon>
        <taxon>Archamoebae</taxon>
        <taxon>Mastigamoebida</taxon>
        <taxon>Entamoebidae</taxon>
        <taxon>Entamoeba</taxon>
    </lineage>
</organism>
<dbReference type="EMBL" id="KB206391">
    <property type="protein sequence ID" value="ELP92247.1"/>
    <property type="molecule type" value="Genomic_DNA"/>
</dbReference>
<keyword evidence="1" id="KW-0547">Nucleotide-binding</keyword>
<dbReference type="GO" id="GO:0005525">
    <property type="term" value="F:GTP binding"/>
    <property type="evidence" value="ECO:0007669"/>
    <property type="project" value="InterPro"/>
</dbReference>
<dbReference type="RefSeq" id="XP_004259018.1">
    <property type="nucleotide sequence ID" value="XM_004258970.1"/>
</dbReference>
<dbReference type="PANTHER" id="PTHR47978">
    <property type="match status" value="1"/>
</dbReference>
<name>L7FN01_ENTIV</name>
<dbReference type="CDD" id="cd00154">
    <property type="entry name" value="Rab"/>
    <property type="match status" value="1"/>
</dbReference>
<evidence type="ECO:0000256" key="1">
    <source>
        <dbReference type="ARBA" id="ARBA00022741"/>
    </source>
</evidence>
<dbReference type="InterPro" id="IPR001806">
    <property type="entry name" value="Small_GTPase"/>
</dbReference>
<sequence length="197" mass="21790">MSIKKEPSDELSVKIILIGELGVGKTSMVHKYCEYTGEMKEILTKSMIFQNRKLKLIFNDTCGAEQMSTVTSALYHNSCACIFVYDVANNDTLLSLQNWAGELKRYGPDKGNIPKALCGNKSDLTSAINESDFRDFLTKNPMKDFKVCTTTGEGLDAMFNAILPDAIEECIKQLTQKGKTVPPPIKSKKQGGKCALF</sequence>
<proteinExistence type="predicted"/>
<dbReference type="OrthoDB" id="25896at2759"/>
<dbReference type="Gene3D" id="3.40.50.300">
    <property type="entry name" value="P-loop containing nucleotide triphosphate hydrolases"/>
    <property type="match status" value="1"/>
</dbReference>
<keyword evidence="3" id="KW-1185">Reference proteome</keyword>
<dbReference type="InterPro" id="IPR027417">
    <property type="entry name" value="P-loop_NTPase"/>
</dbReference>
<dbReference type="KEGG" id="eiv:EIN_118210"/>
<dbReference type="Proteomes" id="UP000014680">
    <property type="component" value="Unassembled WGS sequence"/>
</dbReference>